<feature type="binding site" evidence="12">
    <location>
        <position position="308"/>
    </location>
    <ligand>
        <name>Ca(2+)</name>
        <dbReference type="ChEBI" id="CHEBI:29108"/>
    </ligand>
</feature>
<comment type="cofactor">
    <cofactor evidence="1 12">
        <name>Ca(2+)</name>
        <dbReference type="ChEBI" id="CHEBI:29108"/>
    </cofactor>
</comment>
<evidence type="ECO:0000256" key="13">
    <source>
        <dbReference type="SAM" id="SignalP"/>
    </source>
</evidence>
<keyword evidence="5 12" id="KW-0479">Metal-binding</keyword>
<evidence type="ECO:0000256" key="5">
    <source>
        <dbReference type="ARBA" id="ARBA00022723"/>
    </source>
</evidence>
<comment type="catalytic activity">
    <reaction evidence="10">
        <text>a ribonucleoside 5'-triphosphate + 2 H2O = a ribonucleoside 5'-phosphate + 2 phosphate + 2 H(+)</text>
        <dbReference type="Rhea" id="RHEA:36795"/>
        <dbReference type="ChEBI" id="CHEBI:15377"/>
        <dbReference type="ChEBI" id="CHEBI:15378"/>
        <dbReference type="ChEBI" id="CHEBI:43474"/>
        <dbReference type="ChEBI" id="CHEBI:58043"/>
        <dbReference type="ChEBI" id="CHEBI:61557"/>
        <dbReference type="EC" id="3.6.1.5"/>
    </reaction>
    <physiologicalReaction direction="left-to-right" evidence="10">
        <dbReference type="Rhea" id="RHEA:36796"/>
    </physiologicalReaction>
</comment>
<dbReference type="PANTHER" id="PTHR13023:SF3">
    <property type="entry name" value="SOLUBLE CALCIUM-ACTIVATED NUCLEOTIDASE 1"/>
    <property type="match status" value="1"/>
</dbReference>
<dbReference type="OrthoDB" id="25028at2759"/>
<evidence type="ECO:0000256" key="1">
    <source>
        <dbReference type="ARBA" id="ARBA00001913"/>
    </source>
</evidence>
<evidence type="ECO:0000256" key="4">
    <source>
        <dbReference type="ARBA" id="ARBA00022656"/>
    </source>
</evidence>
<organism evidence="14">
    <name type="scientific">Sipha flava</name>
    <name type="common">yellow sugarcane aphid</name>
    <dbReference type="NCBI Taxonomy" id="143950"/>
    <lineage>
        <taxon>Eukaryota</taxon>
        <taxon>Metazoa</taxon>
        <taxon>Ecdysozoa</taxon>
        <taxon>Arthropoda</taxon>
        <taxon>Hexapoda</taxon>
        <taxon>Insecta</taxon>
        <taxon>Pterygota</taxon>
        <taxon>Neoptera</taxon>
        <taxon>Paraneoptera</taxon>
        <taxon>Hemiptera</taxon>
        <taxon>Sternorrhyncha</taxon>
        <taxon>Aphidomorpha</taxon>
        <taxon>Aphidoidea</taxon>
        <taxon>Aphididae</taxon>
        <taxon>Sipha</taxon>
    </lineage>
</organism>
<feature type="binding site" evidence="12">
    <location>
        <position position="129"/>
    </location>
    <ligand>
        <name>Ca(2+)</name>
        <dbReference type="ChEBI" id="CHEBI:29108"/>
    </ligand>
</feature>
<evidence type="ECO:0000256" key="12">
    <source>
        <dbReference type="PIRSR" id="PIRSR609283-1"/>
    </source>
</evidence>
<keyword evidence="7 12" id="KW-0106">Calcium</keyword>
<comment type="similarity">
    <text evidence="9">Belongs to the apyrase family.</text>
</comment>
<evidence type="ECO:0000256" key="3">
    <source>
        <dbReference type="ARBA" id="ARBA00022442"/>
    </source>
</evidence>
<keyword evidence="13" id="KW-0732">Signal</keyword>
<feature type="binding site" evidence="12">
    <location>
        <position position="359"/>
    </location>
    <ligand>
        <name>Ca(2+)</name>
        <dbReference type="ChEBI" id="CHEBI:29108"/>
    </ligand>
</feature>
<dbReference type="GO" id="GO:0005509">
    <property type="term" value="F:calcium ion binding"/>
    <property type="evidence" value="ECO:0007669"/>
    <property type="project" value="InterPro"/>
</dbReference>
<accession>A0A2S2PW56</accession>
<feature type="signal peptide" evidence="13">
    <location>
        <begin position="1"/>
        <end position="21"/>
    </location>
</feature>
<feature type="chain" id="PRO_5044578933" description="Apyrase" evidence="13">
    <location>
        <begin position="22"/>
        <end position="364"/>
    </location>
</feature>
<evidence type="ECO:0000256" key="8">
    <source>
        <dbReference type="ARBA" id="ARBA00023240"/>
    </source>
</evidence>
<dbReference type="PANTHER" id="PTHR13023">
    <property type="entry name" value="APYRASE"/>
    <property type="match status" value="1"/>
</dbReference>
<gene>
    <name evidence="14" type="primary">CANT1_1</name>
    <name evidence="16" type="synonym">LOC112685505</name>
    <name evidence="14" type="ORF">g.58328</name>
</gene>
<dbReference type="GO" id="GO:0045134">
    <property type="term" value="F:UDP phosphatase activity"/>
    <property type="evidence" value="ECO:0007669"/>
    <property type="project" value="TreeGrafter"/>
</dbReference>
<name>A0A2S2PW56_9HEMI</name>
<dbReference type="InterPro" id="IPR009283">
    <property type="entry name" value="Apyrase"/>
</dbReference>
<dbReference type="SUPFAM" id="SSF101887">
    <property type="entry name" value="Apyrase"/>
    <property type="match status" value="1"/>
</dbReference>
<dbReference type="EMBL" id="GGMS01000478">
    <property type="protein sequence ID" value="MBY69681.1"/>
    <property type="molecule type" value="Transcribed_RNA"/>
</dbReference>
<feature type="binding site" evidence="12">
    <location>
        <position position="130"/>
    </location>
    <ligand>
        <name>Ca(2+)</name>
        <dbReference type="ChEBI" id="CHEBI:29108"/>
    </ligand>
</feature>
<dbReference type="FunFam" id="2.120.10.100:FF:000001">
    <property type="entry name" value="Soluble calcium-activated nucleotidase 1"/>
    <property type="match status" value="1"/>
</dbReference>
<dbReference type="RefSeq" id="XP_025413205.1">
    <property type="nucleotide sequence ID" value="XM_025557420.1"/>
</dbReference>
<keyword evidence="8" id="KW-1199">Hemostasis impairing toxin</keyword>
<evidence type="ECO:0000256" key="9">
    <source>
        <dbReference type="ARBA" id="ARBA00025738"/>
    </source>
</evidence>
<protein>
    <recommendedName>
        <fullName evidence="11">Apyrase</fullName>
        <ecNumber evidence="2">3.6.1.5</ecNumber>
    </recommendedName>
</protein>
<evidence type="ECO:0000313" key="16">
    <source>
        <dbReference type="RefSeq" id="XP_025413205.1"/>
    </source>
</evidence>
<evidence type="ECO:0000256" key="11">
    <source>
        <dbReference type="ARBA" id="ARBA00074431"/>
    </source>
</evidence>
<dbReference type="GO" id="GO:0030166">
    <property type="term" value="P:proteoglycan biosynthetic process"/>
    <property type="evidence" value="ECO:0007669"/>
    <property type="project" value="TreeGrafter"/>
</dbReference>
<dbReference type="GO" id="GO:0004382">
    <property type="term" value="F:GDP phosphatase activity"/>
    <property type="evidence" value="ECO:0007669"/>
    <property type="project" value="TreeGrafter"/>
</dbReference>
<dbReference type="InterPro" id="IPR036258">
    <property type="entry name" value="Apyrase_sf"/>
</dbReference>
<proteinExistence type="inferred from homology"/>
<keyword evidence="15" id="KW-1185">Reference proteome</keyword>
<evidence type="ECO:0000313" key="15">
    <source>
        <dbReference type="Proteomes" id="UP000694846"/>
    </source>
</evidence>
<dbReference type="GO" id="GO:0090729">
    <property type="term" value="F:toxin activity"/>
    <property type="evidence" value="ECO:0007669"/>
    <property type="project" value="UniProtKB-KW"/>
</dbReference>
<evidence type="ECO:0000313" key="14">
    <source>
        <dbReference type="EMBL" id="MBY69681.1"/>
    </source>
</evidence>
<dbReference type="Pfam" id="PF06079">
    <property type="entry name" value="Apyrase"/>
    <property type="match status" value="1"/>
</dbReference>
<dbReference type="AlphaFoldDB" id="A0A2S2PW56"/>
<dbReference type="Proteomes" id="UP000694846">
    <property type="component" value="Unplaced"/>
</dbReference>
<evidence type="ECO:0000256" key="10">
    <source>
        <dbReference type="ARBA" id="ARBA00047297"/>
    </source>
</evidence>
<sequence>MDLKWTSLLFLVAITSDTVFSAPTSSVTTNDTASDCRLFQQYINKRYPLTDPILMPDGSVKFRIAIISDLDADSTSHSKSNTWISYFKQGSLTYNAQNKTVSVEWDIAVDNNDQLQSDMSKNGRGLELSELVTFDGRLITLDDKTGLVYVFENNVLIPWVIVVEGDGHQKGAMKNEWATVKDSKLYVGSHGKEMPDRNGQLSEKSYASMWVKTIDQYGSVKHLNWTENFVKVRAAVGIQYPGYMTHEACVWSDVHGRWFFLPRKASAEQYEYKADENKGTNVLLMATPDFNDVTVKRIGEIIPNRGYASFKFVPGTNDTVIAAINTTEEGDITATYLSVFTIDGEIIYPQNKVSDMKFEGFEFI</sequence>
<feature type="binding site" evidence="12">
    <location>
        <position position="247"/>
    </location>
    <ligand>
        <name>Ca(2+)</name>
        <dbReference type="ChEBI" id="CHEBI:29108"/>
    </ligand>
</feature>
<keyword evidence="6" id="KW-0378">Hydrolase</keyword>
<dbReference type="GO" id="GO:0004050">
    <property type="term" value="F:apyrase activity"/>
    <property type="evidence" value="ECO:0007669"/>
    <property type="project" value="UniProtKB-EC"/>
</dbReference>
<evidence type="ECO:0000256" key="2">
    <source>
        <dbReference type="ARBA" id="ARBA00012148"/>
    </source>
</evidence>
<dbReference type="Gene3D" id="2.120.10.100">
    <property type="entry name" value="Apyrase"/>
    <property type="match status" value="1"/>
</dbReference>
<evidence type="ECO:0000256" key="7">
    <source>
        <dbReference type="ARBA" id="ARBA00022837"/>
    </source>
</evidence>
<reference evidence="16" key="2">
    <citation type="submission" date="2025-04" db="UniProtKB">
        <authorList>
            <consortium name="RefSeq"/>
        </authorList>
    </citation>
    <scope>IDENTIFICATION</scope>
    <source>
        <tissue evidence="16">Whole body</tissue>
    </source>
</reference>
<evidence type="ECO:0000256" key="6">
    <source>
        <dbReference type="ARBA" id="ARBA00022801"/>
    </source>
</evidence>
<dbReference type="EC" id="3.6.1.5" evidence="2"/>
<keyword evidence="4" id="KW-0800">Toxin</keyword>
<feature type="binding site" evidence="12">
    <location>
        <position position="176"/>
    </location>
    <ligand>
        <name>Ca(2+)</name>
        <dbReference type="ChEBI" id="CHEBI:29108"/>
    </ligand>
</feature>
<keyword evidence="3" id="KW-1201">Platelet aggregation inhibiting toxin</keyword>
<reference evidence="14" key="1">
    <citation type="submission" date="2018-04" db="EMBL/GenBank/DDBJ databases">
        <title>Transcriptome assembly of Sipha flava.</title>
        <authorList>
            <person name="Scully E.D."/>
            <person name="Geib S.M."/>
            <person name="Palmer N.A."/>
            <person name="Koch K."/>
            <person name="Bradshaw J."/>
            <person name="Heng-Moss T."/>
            <person name="Sarath G."/>
        </authorList>
    </citation>
    <scope>NUCLEOTIDE SEQUENCE</scope>
</reference>